<keyword evidence="5" id="KW-1185">Reference proteome</keyword>
<dbReference type="Proteomes" id="UP000011885">
    <property type="component" value="Unassembled WGS sequence"/>
</dbReference>
<name>M5UDL8_9BACT</name>
<dbReference type="SUPFAM" id="SSF48452">
    <property type="entry name" value="TPR-like"/>
    <property type="match status" value="1"/>
</dbReference>
<feature type="transmembrane region" description="Helical" evidence="2">
    <location>
        <begin position="506"/>
        <end position="527"/>
    </location>
</feature>
<dbReference type="AlphaFoldDB" id="M5UDL8"/>
<protein>
    <submittedName>
        <fullName evidence="4">BatD protein</fullName>
    </submittedName>
</protein>
<feature type="transmembrane region" description="Helical" evidence="2">
    <location>
        <begin position="838"/>
        <end position="860"/>
    </location>
</feature>
<keyword evidence="2" id="KW-1133">Transmembrane helix</keyword>
<keyword evidence="1" id="KW-0802">TPR repeat</keyword>
<evidence type="ECO:0000313" key="5">
    <source>
        <dbReference type="Proteomes" id="UP000011885"/>
    </source>
</evidence>
<comment type="caution">
    <text evidence="4">The sequence shown here is derived from an EMBL/GenBank/DDBJ whole genome shotgun (WGS) entry which is preliminary data.</text>
</comment>
<gene>
    <name evidence="4" type="ORF">RSSM_02625</name>
</gene>
<feature type="repeat" description="TPR" evidence="1">
    <location>
        <begin position="780"/>
        <end position="813"/>
    </location>
</feature>
<evidence type="ECO:0000256" key="3">
    <source>
        <dbReference type="SAM" id="SignalP"/>
    </source>
</evidence>
<keyword evidence="2" id="KW-0472">Membrane</keyword>
<feature type="signal peptide" evidence="3">
    <location>
        <begin position="1"/>
        <end position="35"/>
    </location>
</feature>
<proteinExistence type="predicted"/>
<dbReference type="EMBL" id="ANOH01000184">
    <property type="protein sequence ID" value="EMI55951.1"/>
    <property type="molecule type" value="Genomic_DNA"/>
</dbReference>
<reference evidence="4 5" key="1">
    <citation type="journal article" date="2013" name="Mar. Genomics">
        <title>Expression of sulfatases in Rhodopirellula baltica and the diversity of sulfatases in the genus Rhodopirellula.</title>
        <authorList>
            <person name="Wegner C.E."/>
            <person name="Richter-Heitmann T."/>
            <person name="Klindworth A."/>
            <person name="Klockow C."/>
            <person name="Richter M."/>
            <person name="Achstetter T."/>
            <person name="Glockner F.O."/>
            <person name="Harder J."/>
        </authorList>
    </citation>
    <scope>NUCLEOTIDE SEQUENCE [LARGE SCALE GENOMIC DNA]</scope>
    <source>
        <strain evidence="4 5">SM41</strain>
    </source>
</reference>
<dbReference type="PATRIC" id="fig|1263870.3.peg.2794"/>
<dbReference type="Gene3D" id="2.30.30.40">
    <property type="entry name" value="SH3 Domains"/>
    <property type="match status" value="1"/>
</dbReference>
<dbReference type="PANTHER" id="PTHR40940">
    <property type="entry name" value="PROTEIN BATD-RELATED"/>
    <property type="match status" value="1"/>
</dbReference>
<dbReference type="RefSeq" id="WP_008678604.1">
    <property type="nucleotide sequence ID" value="NZ_ANOH01000184.1"/>
</dbReference>
<dbReference type="Pfam" id="PF13584">
    <property type="entry name" value="BatD"/>
    <property type="match status" value="2"/>
</dbReference>
<evidence type="ECO:0000256" key="2">
    <source>
        <dbReference type="SAM" id="Phobius"/>
    </source>
</evidence>
<evidence type="ECO:0000256" key="1">
    <source>
        <dbReference type="PROSITE-ProRule" id="PRU00339"/>
    </source>
</evidence>
<organism evidence="4 5">
    <name type="scientific">Rhodopirellula sallentina SM41</name>
    <dbReference type="NCBI Taxonomy" id="1263870"/>
    <lineage>
        <taxon>Bacteria</taxon>
        <taxon>Pseudomonadati</taxon>
        <taxon>Planctomycetota</taxon>
        <taxon>Planctomycetia</taxon>
        <taxon>Pirellulales</taxon>
        <taxon>Pirellulaceae</taxon>
        <taxon>Rhodopirellula</taxon>
    </lineage>
</organism>
<dbReference type="OrthoDB" id="226310at2"/>
<keyword evidence="2" id="KW-0812">Transmembrane</keyword>
<accession>M5UDL8</accession>
<keyword evidence="3" id="KW-0732">Signal</keyword>
<feature type="transmembrane region" description="Helical" evidence="2">
    <location>
        <begin position="866"/>
        <end position="885"/>
    </location>
</feature>
<dbReference type="InterPro" id="IPR019734">
    <property type="entry name" value="TPR_rpt"/>
</dbReference>
<dbReference type="PROSITE" id="PS50005">
    <property type="entry name" value="TPR"/>
    <property type="match status" value="1"/>
</dbReference>
<feature type="chain" id="PRO_5004073075" evidence="3">
    <location>
        <begin position="36"/>
        <end position="958"/>
    </location>
</feature>
<dbReference type="InterPro" id="IPR011990">
    <property type="entry name" value="TPR-like_helical_dom_sf"/>
</dbReference>
<evidence type="ECO:0000313" key="4">
    <source>
        <dbReference type="EMBL" id="EMI55951.1"/>
    </source>
</evidence>
<dbReference type="InterPro" id="IPR025738">
    <property type="entry name" value="BatD"/>
</dbReference>
<dbReference type="Gene3D" id="1.25.40.10">
    <property type="entry name" value="Tetratricopeptide repeat domain"/>
    <property type="match status" value="1"/>
</dbReference>
<sequence>MQFVALRTEKQSRRFKTRGNSLVAFLALLITAAVACSSSAAEFTAGLSSRETYVGEPILLTLQISDVRDIPRPEIPEIDGLQIRSIGSPSRSSQTLIDANGRMTRTSSIMLRYTVVAERPGEFEIPAIRLSTSGEDLTSKPLRFVATQSETGDLMFVEIEGKQDGVYVGEPLDLTLKIWLRPYRDRQYERTLNEGSMWSTLSRRTSWGSFESKMQDLHDQRKRPGGREVLRQDGEGIKRSYYLYEIETTIYPKRPGQIDASDVRIVVDYPIQLGRSRDPMDAFFGGSSLSRLLEDDDFGSPFGPRLSITKTRPIEATASVDATEVLPIPTQGRPDSFQGAVGRYEITARTNSRTVAAGEPIKLQLAVRGDGPLELVQAPPLEILNEDFRVDQQPLAGFVQDGAKYFTTTIRPRTPSVSEIPSIRMSFFDPESETFQTVATEPIAITVSESETLDMGAIVGESGGAGRQDTSTGSEKDLRMSVSPTAFLFRNESDDSVLVNQSQPSLLRTAACVALLPMFAFLGVLAVTNRNRMTSPNQWFRTRRKQSLAALQSARSPDEIPAICASYLKAFWTNDRAASSHNQTQDDWLAGLGYLRRHGQSHLAAELETLAHDSRSNSADLSSLIPRAVDWIERTDRVRRSGWRTIASSRPHPSSIGSGKISNHQTVAGAVILAMSTLVTSPMQAQDALFAENENVPNSNPVQDHEDIETPAFDLEPTLASDRSPDGSVDLDQEQRMMLLAEADELYAEAYQSARDESSEKFAEAAEKYQQVIASGITNARLFLNAGNAFYQSDQIGHAIAHYQNALRYSPMSLRGQINGLVAQWNAGTPLSRWRVPLIGIFVLGFGSIAGWGALTIAMFRRSSALKWTGVTCLAIGALGGAIVLREAQWQIADHAVAVTPELQLRTGDGESFEIRDTVASAEGMIVEVSGTRGNWVEVQIDREKHGWVSKDNVVALR</sequence>
<dbReference type="PANTHER" id="PTHR40940:SF2">
    <property type="entry name" value="BATD"/>
    <property type="match status" value="1"/>
</dbReference>